<dbReference type="GO" id="GO:0004795">
    <property type="term" value="F:threonine synthase activity"/>
    <property type="evidence" value="ECO:0007669"/>
    <property type="project" value="UniProtKB-UniRule"/>
</dbReference>
<dbReference type="InterPro" id="IPR037158">
    <property type="entry name" value="Thr_synth_N_sf"/>
</dbReference>
<dbReference type="NCBIfam" id="TIGR00260">
    <property type="entry name" value="thrC"/>
    <property type="match status" value="1"/>
</dbReference>
<dbReference type="Pfam" id="PF14821">
    <property type="entry name" value="Thr_synth_N"/>
    <property type="match status" value="1"/>
</dbReference>
<dbReference type="InterPro" id="IPR000634">
    <property type="entry name" value="Ser/Thr_deHydtase_PyrdxlP-BS"/>
</dbReference>
<comment type="caution">
    <text evidence="12">The sequence shown here is derived from an EMBL/GenBank/DDBJ whole genome shotgun (WGS) entry which is preliminary data.</text>
</comment>
<keyword evidence="4" id="KW-0028">Amino-acid biosynthesis</keyword>
<comment type="pathway">
    <text evidence="7">Amino-acid biosynthesis.</text>
</comment>
<comment type="cofactor">
    <cofactor evidence="1 10">
        <name>pyridoxal 5'-phosphate</name>
        <dbReference type="ChEBI" id="CHEBI:597326"/>
    </cofactor>
</comment>
<dbReference type="InterPro" id="IPR004450">
    <property type="entry name" value="Thr_synthase-like"/>
</dbReference>
<comment type="catalytic activity">
    <reaction evidence="8">
        <text>O-phospho-L-homoserine + H2O = L-threonine + phosphate</text>
        <dbReference type="Rhea" id="RHEA:10840"/>
        <dbReference type="ChEBI" id="CHEBI:15377"/>
        <dbReference type="ChEBI" id="CHEBI:43474"/>
        <dbReference type="ChEBI" id="CHEBI:57590"/>
        <dbReference type="ChEBI" id="CHEBI:57926"/>
        <dbReference type="EC" id="4.2.3.1"/>
    </reaction>
</comment>
<evidence type="ECO:0000259" key="11">
    <source>
        <dbReference type="Pfam" id="PF14821"/>
    </source>
</evidence>
<dbReference type="Gene3D" id="3.90.1380.10">
    <property type="entry name" value="Threonine synthase, N-terminal domain"/>
    <property type="match status" value="1"/>
</dbReference>
<evidence type="ECO:0000256" key="8">
    <source>
        <dbReference type="ARBA" id="ARBA00049144"/>
    </source>
</evidence>
<dbReference type="OrthoDB" id="9763107at2"/>
<dbReference type="InterPro" id="IPR036052">
    <property type="entry name" value="TrpB-like_PALP_sf"/>
</dbReference>
<reference evidence="12 13" key="1">
    <citation type="submission" date="2018-05" db="EMBL/GenBank/DDBJ databases">
        <title>Genomic Encyclopedia of Type Strains, Phase IV (KMG-IV): sequencing the most valuable type-strain genomes for metagenomic binning, comparative biology and taxonomic classification.</title>
        <authorList>
            <person name="Goeker M."/>
        </authorList>
    </citation>
    <scope>NUCLEOTIDE SEQUENCE [LARGE SCALE GENOMIC DNA]</scope>
    <source>
        <strain evidence="12 13">DSM 23606</strain>
    </source>
</reference>
<dbReference type="Proteomes" id="UP000246569">
    <property type="component" value="Unassembled WGS sequence"/>
</dbReference>
<dbReference type="PROSITE" id="PS00165">
    <property type="entry name" value="DEHYDRATASE_SER_THR"/>
    <property type="match status" value="1"/>
</dbReference>
<sequence length="471" mass="52034">MQYLSTRGDATPKSFSEILLAGLAPDGGLYLPQQYPQVTKAELAAWRGLPYAELAFEIIRKFATDIPPADLRAITARTYTEQVYRTPAITPLKTLEPGLHILELSNGPTLAFKDMAMQLLGNLFEYVLTRAGQELNILGATSGDTGSSAEYAMRGKHGIRVFMLSPYGKMSAFQTAQMFSLQDPNIFNLAVRGVFDDCQDIVKAVSNDHAFKARQKIGTVNSINWARVVAQVVYYFRGYFAATRSDDEVVSFAVPSGNFGNICAGHIARQMGLPIRRLVLATNENDVLDEFFRTGVYRVRASAETFHTSSPSMDISKASNFERFIFDLCGRDAAQVRALWQQLEREGSFSLAGTPLFAEVGTRYGFVSGRSTHADRLDTIRTTEAQYGVIIDTHTADGLKVALEQREAGVPMIVLETALPAKFEETLVEALGRKPPRPQGYADLETLPQRFEVMDADAEQIKRFIAAHTGL</sequence>
<keyword evidence="6" id="KW-0456">Lyase</keyword>
<evidence type="ECO:0000256" key="6">
    <source>
        <dbReference type="ARBA" id="ARBA00023239"/>
    </source>
</evidence>
<evidence type="ECO:0000256" key="1">
    <source>
        <dbReference type="ARBA" id="ARBA00001933"/>
    </source>
</evidence>
<evidence type="ECO:0000256" key="7">
    <source>
        <dbReference type="ARBA" id="ARBA00029440"/>
    </source>
</evidence>
<dbReference type="EC" id="4.2.3.1" evidence="9"/>
<feature type="modified residue" description="N6-(pyridoxal phosphate)lysine" evidence="10">
    <location>
        <position position="113"/>
    </location>
</feature>
<dbReference type="RefSeq" id="WP_110016950.1">
    <property type="nucleotide sequence ID" value="NZ_QGTJ01000001.1"/>
</dbReference>
<feature type="domain" description="Threonine synthase N-terminal" evidence="11">
    <location>
        <begin position="2"/>
        <end position="79"/>
    </location>
</feature>
<evidence type="ECO:0000256" key="9">
    <source>
        <dbReference type="NCBIfam" id="TIGR00260"/>
    </source>
</evidence>
<name>A0A317N079_9GAMM</name>
<evidence type="ECO:0000313" key="13">
    <source>
        <dbReference type="Proteomes" id="UP000246569"/>
    </source>
</evidence>
<dbReference type="GO" id="GO:0009088">
    <property type="term" value="P:threonine biosynthetic process"/>
    <property type="evidence" value="ECO:0007669"/>
    <property type="project" value="UniProtKB-UniRule"/>
</dbReference>
<evidence type="ECO:0000313" key="12">
    <source>
        <dbReference type="EMBL" id="PWV65972.1"/>
    </source>
</evidence>
<evidence type="ECO:0000256" key="2">
    <source>
        <dbReference type="ARBA" id="ARBA00005517"/>
    </source>
</evidence>
<keyword evidence="5 10" id="KW-0663">Pyridoxal phosphate</keyword>
<evidence type="ECO:0000256" key="10">
    <source>
        <dbReference type="PIRSR" id="PIRSR604450-51"/>
    </source>
</evidence>
<dbReference type="InterPro" id="IPR029144">
    <property type="entry name" value="Thr_synth_N"/>
</dbReference>
<keyword evidence="13" id="KW-1185">Reference proteome</keyword>
<accession>A0A317N079</accession>
<gene>
    <name evidence="12" type="ORF">C7443_101458</name>
</gene>
<dbReference type="CDD" id="cd01560">
    <property type="entry name" value="Thr-synth_2"/>
    <property type="match status" value="1"/>
</dbReference>
<dbReference type="GO" id="GO:0030170">
    <property type="term" value="F:pyridoxal phosphate binding"/>
    <property type="evidence" value="ECO:0007669"/>
    <property type="project" value="InterPro"/>
</dbReference>
<dbReference type="Gene3D" id="3.40.50.1100">
    <property type="match status" value="2"/>
</dbReference>
<dbReference type="PANTHER" id="PTHR42690">
    <property type="entry name" value="THREONINE SYNTHASE FAMILY MEMBER"/>
    <property type="match status" value="1"/>
</dbReference>
<evidence type="ECO:0000256" key="4">
    <source>
        <dbReference type="ARBA" id="ARBA00022605"/>
    </source>
</evidence>
<organism evidence="12 13">
    <name type="scientific">Plasticicumulans acidivorans</name>
    <dbReference type="NCBI Taxonomy" id="886464"/>
    <lineage>
        <taxon>Bacteria</taxon>
        <taxon>Pseudomonadati</taxon>
        <taxon>Pseudomonadota</taxon>
        <taxon>Gammaproteobacteria</taxon>
        <taxon>Candidatus Competibacteraceae</taxon>
        <taxon>Plasticicumulans</taxon>
    </lineage>
</organism>
<dbReference type="InterPro" id="IPR051166">
    <property type="entry name" value="Threonine_Synthase"/>
</dbReference>
<dbReference type="SUPFAM" id="SSF53686">
    <property type="entry name" value="Tryptophan synthase beta subunit-like PLP-dependent enzymes"/>
    <property type="match status" value="1"/>
</dbReference>
<comment type="similarity">
    <text evidence="2">Belongs to the threonine synthase family.</text>
</comment>
<evidence type="ECO:0000256" key="3">
    <source>
        <dbReference type="ARBA" id="ARBA00018679"/>
    </source>
</evidence>
<dbReference type="Pfam" id="PF24857">
    <property type="entry name" value="THR4_C"/>
    <property type="match status" value="1"/>
</dbReference>
<dbReference type="AlphaFoldDB" id="A0A317N079"/>
<proteinExistence type="inferred from homology"/>
<protein>
    <recommendedName>
        <fullName evidence="3 9">Threonine synthase</fullName>
        <ecNumber evidence="9">4.2.3.1</ecNumber>
    </recommendedName>
</protein>
<dbReference type="EMBL" id="QGTJ01000001">
    <property type="protein sequence ID" value="PWV65972.1"/>
    <property type="molecule type" value="Genomic_DNA"/>
</dbReference>
<evidence type="ECO:0000256" key="5">
    <source>
        <dbReference type="ARBA" id="ARBA00022898"/>
    </source>
</evidence>
<dbReference type="PANTHER" id="PTHR42690:SF1">
    <property type="entry name" value="THREONINE SYNTHASE-LIKE 2"/>
    <property type="match status" value="1"/>
</dbReference>